<proteinExistence type="predicted"/>
<sequence>MIVPMCFKLRLDRCIAGNFGEVLRIHDSTLAWTQTAEALVCVDVDIAKPLPDRIWIGHGDGEDWAMPRMLVRRSRGTWSRRLASSSAVPANLNDKEKEWRLVKRKGLPAKDNVQMQSKSTVLVSNVFERLANVVGVLDDPSKGPSTECLHSNNLQVMEVNHVQINSQKESSAPDNIHVEQPVVPDASLNVHGTVHVQPPLTEALPDQVPEVNPACLPVVMPEVPPSTSSPKTSDFPNDMSPVVSPVIANLPKVVHASVSPALQANILRESQGKLLNHEGNKIMVASSLDPGVGIPALSWNIRGLSNMASKRSLKRLIKCKLKATKDMLKSWNKNVFGRVEDEVRLAESLVKVRQISFDEDPSAENRASLNAANASLRRAIMRQEFFWAQKARAPPSLARRLSSITGFHQQVGAFRYLGVPIRLGRTKVADYKFLMDKCSPSTPQGYISLYASMLVIWEIWRGHCLLRFEGKRGSVHSIVHNIRFMVSASLDSVTFKHPLPDRGLVDLSSFGFSLIVKARLFKIVRWIPPDSGLVLNVDGASKGNPGLCEGGGDPPLSDLTFSMAPNGKRAVPRRHPILPEVSDGSRATAEH</sequence>
<reference evidence="2" key="1">
    <citation type="submission" date="2017-07" db="EMBL/GenBank/DDBJ databases">
        <title>Taro Niue Genome Assembly and Annotation.</title>
        <authorList>
            <person name="Atibalentja N."/>
            <person name="Keating K."/>
            <person name="Fields C.J."/>
        </authorList>
    </citation>
    <scope>NUCLEOTIDE SEQUENCE</scope>
    <source>
        <strain evidence="2">Niue_2</strain>
        <tissue evidence="2">Leaf</tissue>
    </source>
</reference>
<evidence type="ECO:0000256" key="1">
    <source>
        <dbReference type="SAM" id="MobiDB-lite"/>
    </source>
</evidence>
<evidence type="ECO:0000313" key="3">
    <source>
        <dbReference type="Proteomes" id="UP000652761"/>
    </source>
</evidence>
<dbReference type="AlphaFoldDB" id="A0A843X9W8"/>
<protein>
    <submittedName>
        <fullName evidence="2">Uncharacterized protein</fullName>
    </submittedName>
</protein>
<gene>
    <name evidence="2" type="ORF">Taro_049079</name>
</gene>
<feature type="region of interest" description="Disordered" evidence="1">
    <location>
        <begin position="565"/>
        <end position="591"/>
    </location>
</feature>
<keyword evidence="3" id="KW-1185">Reference proteome</keyword>
<accession>A0A843X9W8</accession>
<evidence type="ECO:0000313" key="2">
    <source>
        <dbReference type="EMBL" id="MQM16125.1"/>
    </source>
</evidence>
<name>A0A843X9W8_COLES</name>
<comment type="caution">
    <text evidence="2">The sequence shown here is derived from an EMBL/GenBank/DDBJ whole genome shotgun (WGS) entry which is preliminary data.</text>
</comment>
<organism evidence="2 3">
    <name type="scientific">Colocasia esculenta</name>
    <name type="common">Wild taro</name>
    <name type="synonym">Arum esculentum</name>
    <dbReference type="NCBI Taxonomy" id="4460"/>
    <lineage>
        <taxon>Eukaryota</taxon>
        <taxon>Viridiplantae</taxon>
        <taxon>Streptophyta</taxon>
        <taxon>Embryophyta</taxon>
        <taxon>Tracheophyta</taxon>
        <taxon>Spermatophyta</taxon>
        <taxon>Magnoliopsida</taxon>
        <taxon>Liliopsida</taxon>
        <taxon>Araceae</taxon>
        <taxon>Aroideae</taxon>
        <taxon>Colocasieae</taxon>
        <taxon>Colocasia</taxon>
    </lineage>
</organism>
<dbReference type="Proteomes" id="UP000652761">
    <property type="component" value="Unassembled WGS sequence"/>
</dbReference>
<dbReference type="OrthoDB" id="686933at2759"/>
<dbReference type="EMBL" id="NMUH01006854">
    <property type="protein sequence ID" value="MQM16125.1"/>
    <property type="molecule type" value="Genomic_DNA"/>
</dbReference>